<feature type="coiled-coil region" evidence="1">
    <location>
        <begin position="86"/>
        <end position="113"/>
    </location>
</feature>
<dbReference type="GO" id="GO:0003677">
    <property type="term" value="F:DNA binding"/>
    <property type="evidence" value="ECO:0007669"/>
    <property type="project" value="InterPro"/>
</dbReference>
<gene>
    <name evidence="3" type="ordered locus">Mmcs_0929</name>
</gene>
<keyword evidence="1" id="KW-0175">Coiled coil</keyword>
<protein>
    <submittedName>
        <fullName evidence="3">Transposase IS3/IS911</fullName>
    </submittedName>
</protein>
<dbReference type="InterPro" id="IPR036388">
    <property type="entry name" value="WH-like_DNA-bd_sf"/>
</dbReference>
<name>A0A5Q5BFS3_MYCSS</name>
<dbReference type="InterPro" id="IPR009057">
    <property type="entry name" value="Homeodomain-like_sf"/>
</dbReference>
<evidence type="ECO:0000313" key="3">
    <source>
        <dbReference type="EMBL" id="ABG07044.1"/>
    </source>
</evidence>
<evidence type="ECO:0000256" key="2">
    <source>
        <dbReference type="SAM" id="MobiDB-lite"/>
    </source>
</evidence>
<dbReference type="GO" id="GO:0006313">
    <property type="term" value="P:DNA transposition"/>
    <property type="evidence" value="ECO:0007669"/>
    <property type="project" value="InterPro"/>
</dbReference>
<dbReference type="AlphaFoldDB" id="A0A5Q5BFS3"/>
<evidence type="ECO:0000256" key="1">
    <source>
        <dbReference type="SAM" id="Coils"/>
    </source>
</evidence>
<accession>A0A5Q5BFS3</accession>
<dbReference type="Gene3D" id="1.10.10.10">
    <property type="entry name" value="Winged helix-like DNA-binding domain superfamily/Winged helix DNA-binding domain"/>
    <property type="match status" value="1"/>
</dbReference>
<sequence length="127" mass="14147">MLEAPDLGNEDAGMPKEQSPGKPTTRRYSSEEKAAAVRMVRTLREELGTEQGTVTRVAHQLGYGVESVRSWVRQADIDDGHAPGVTSTESAKVKELEQEIRELKRANEILKRAASFFGAELDRQHKK</sequence>
<dbReference type="SUPFAM" id="SSF46689">
    <property type="entry name" value="Homeodomain-like"/>
    <property type="match status" value="1"/>
</dbReference>
<dbReference type="KEGG" id="mmc:Mmcs_0929"/>
<dbReference type="EMBL" id="CP000384">
    <property type="protein sequence ID" value="ABG07044.1"/>
    <property type="molecule type" value="Genomic_DNA"/>
</dbReference>
<reference evidence="3" key="1">
    <citation type="submission" date="2006-06" db="EMBL/GenBank/DDBJ databases">
        <title>Complete sequence of chromosome of Mycobacterium sp. MCS.</title>
        <authorList>
            <consortium name="US DOE Joint Genome Institute"/>
            <person name="Copeland A."/>
            <person name="Lucas S."/>
            <person name="Lapidus A."/>
            <person name="Barry K."/>
            <person name="Detter J.C."/>
            <person name="Glavina del Rio T."/>
            <person name="Hammon N."/>
            <person name="Israni S."/>
            <person name="Dalin E."/>
            <person name="Tice H."/>
            <person name="Pitluck S."/>
            <person name="Martinez M."/>
            <person name="Schmutz J."/>
            <person name="Larimer F."/>
            <person name="Land M."/>
            <person name="Hauser L."/>
            <person name="Kyrpides N."/>
            <person name="Kim E."/>
            <person name="Miller C.D."/>
            <person name="Hughes J.E."/>
            <person name="Anderson A.J."/>
            <person name="Sims R.C."/>
            <person name="Richardson P."/>
        </authorList>
    </citation>
    <scope>NUCLEOTIDE SEQUENCE [LARGE SCALE GENOMIC DNA]</scope>
    <source>
        <strain evidence="3">MCS</strain>
    </source>
</reference>
<proteinExistence type="predicted"/>
<dbReference type="Pfam" id="PF01527">
    <property type="entry name" value="HTH_Tnp_1"/>
    <property type="match status" value="1"/>
</dbReference>
<dbReference type="InterPro" id="IPR002514">
    <property type="entry name" value="Transposase_8"/>
</dbReference>
<dbReference type="GO" id="GO:0004803">
    <property type="term" value="F:transposase activity"/>
    <property type="evidence" value="ECO:0007669"/>
    <property type="project" value="InterPro"/>
</dbReference>
<feature type="region of interest" description="Disordered" evidence="2">
    <location>
        <begin position="1"/>
        <end position="33"/>
    </location>
</feature>
<organism evidence="3">
    <name type="scientific">Mycobacterium sp. (strain MCS)</name>
    <dbReference type="NCBI Taxonomy" id="164756"/>
    <lineage>
        <taxon>Bacteria</taxon>
        <taxon>Bacillati</taxon>
        <taxon>Actinomycetota</taxon>
        <taxon>Actinomycetes</taxon>
        <taxon>Mycobacteriales</taxon>
        <taxon>Mycobacteriaceae</taxon>
        <taxon>Mycobacterium</taxon>
    </lineage>
</organism>